<feature type="transmembrane region" description="Helical" evidence="1">
    <location>
        <begin position="80"/>
        <end position="102"/>
    </location>
</feature>
<protein>
    <recommendedName>
        <fullName evidence="4">DUF3147 family protein</fullName>
    </recommendedName>
</protein>
<evidence type="ECO:0008006" key="4">
    <source>
        <dbReference type="Google" id="ProtNLM"/>
    </source>
</evidence>
<feature type="transmembrane region" description="Helical" evidence="1">
    <location>
        <begin position="25"/>
        <end position="44"/>
    </location>
</feature>
<sequence>MAADRADVRPGLQLGSLRRIRLRDYALRFVFGAVISVGAALIGQVGGPRLGGMFLAFPAILPAGLTLIQEKDGTRDADRTAVGAILGGIALCAFAIVGEAAFGTLPPWLVLLLALGAWCGAAIGLYALLAALRPEACDRNRD</sequence>
<organism evidence="2 3">
    <name type="scientific">Acidiferrimicrobium australe</name>
    <dbReference type="NCBI Taxonomy" id="2664430"/>
    <lineage>
        <taxon>Bacteria</taxon>
        <taxon>Bacillati</taxon>
        <taxon>Actinomycetota</taxon>
        <taxon>Acidimicrobiia</taxon>
        <taxon>Acidimicrobiales</taxon>
        <taxon>Acidimicrobiaceae</taxon>
        <taxon>Acidiferrimicrobium</taxon>
    </lineage>
</organism>
<keyword evidence="1" id="KW-0472">Membrane</keyword>
<dbReference type="EMBL" id="WJHE01000420">
    <property type="protein sequence ID" value="MST32886.1"/>
    <property type="molecule type" value="Genomic_DNA"/>
</dbReference>
<reference evidence="2 3" key="1">
    <citation type="submission" date="2019-11" db="EMBL/GenBank/DDBJ databases">
        <title>Acidiferrimicrobium australis gen. nov., sp. nov., an acidophilic and obligately heterotrophic, member of the Actinobacteria that catalyses dissimilatory oxido- reduction of iron isolated from metal-rich acidic water in Chile.</title>
        <authorList>
            <person name="Gonzalez D."/>
            <person name="Huber K."/>
            <person name="Hedrich S."/>
            <person name="Rojas-Villalobos C."/>
            <person name="Quatrini R."/>
            <person name="Dinamarca M.A."/>
            <person name="Schwarz A."/>
            <person name="Canales C."/>
            <person name="Nancucheo I."/>
        </authorList>
    </citation>
    <scope>NUCLEOTIDE SEQUENCE [LARGE SCALE GENOMIC DNA]</scope>
    <source>
        <strain evidence="2 3">USS-CCA1</strain>
    </source>
</reference>
<keyword evidence="1" id="KW-1133">Transmembrane helix</keyword>
<feature type="transmembrane region" description="Helical" evidence="1">
    <location>
        <begin position="108"/>
        <end position="132"/>
    </location>
</feature>
<feature type="transmembrane region" description="Helical" evidence="1">
    <location>
        <begin position="50"/>
        <end position="68"/>
    </location>
</feature>
<evidence type="ECO:0000313" key="3">
    <source>
        <dbReference type="Proteomes" id="UP000437736"/>
    </source>
</evidence>
<name>A0ABW9QTQ8_9ACTN</name>
<evidence type="ECO:0000313" key="2">
    <source>
        <dbReference type="EMBL" id="MST32886.1"/>
    </source>
</evidence>
<keyword evidence="3" id="KW-1185">Reference proteome</keyword>
<proteinExistence type="predicted"/>
<comment type="caution">
    <text evidence="2">The sequence shown here is derived from an EMBL/GenBank/DDBJ whole genome shotgun (WGS) entry which is preliminary data.</text>
</comment>
<accession>A0ABW9QTQ8</accession>
<keyword evidence="1" id="KW-0812">Transmembrane</keyword>
<dbReference type="Proteomes" id="UP000437736">
    <property type="component" value="Unassembled WGS sequence"/>
</dbReference>
<evidence type="ECO:0000256" key="1">
    <source>
        <dbReference type="SAM" id="Phobius"/>
    </source>
</evidence>
<gene>
    <name evidence="2" type="ORF">GHK86_09165</name>
</gene>